<dbReference type="Proteomes" id="UP001597267">
    <property type="component" value="Unassembled WGS sequence"/>
</dbReference>
<keyword evidence="2" id="KW-1185">Reference proteome</keyword>
<dbReference type="Pfam" id="PF22752">
    <property type="entry name" value="DUF488-N3i"/>
    <property type="match status" value="1"/>
</dbReference>
<protein>
    <submittedName>
        <fullName evidence="1">DUF488 domain-containing protein</fullName>
    </submittedName>
</protein>
<reference evidence="2" key="1">
    <citation type="journal article" date="2019" name="Int. J. Syst. Evol. Microbiol.">
        <title>The Global Catalogue of Microorganisms (GCM) 10K type strain sequencing project: providing services to taxonomists for standard genome sequencing and annotation.</title>
        <authorList>
            <consortium name="The Broad Institute Genomics Platform"/>
            <consortium name="The Broad Institute Genome Sequencing Center for Infectious Disease"/>
            <person name="Wu L."/>
            <person name="Ma J."/>
        </authorList>
    </citation>
    <scope>NUCLEOTIDE SEQUENCE [LARGE SCALE GENOMIC DNA]</scope>
    <source>
        <strain evidence="2">CCM 8896</strain>
    </source>
</reference>
<evidence type="ECO:0000313" key="1">
    <source>
        <dbReference type="EMBL" id="MFD1672447.1"/>
    </source>
</evidence>
<dbReference type="RefSeq" id="WP_125712141.1">
    <property type="nucleotide sequence ID" value="NZ_JBHTOP010000026.1"/>
</dbReference>
<dbReference type="EMBL" id="JBHTOP010000026">
    <property type="protein sequence ID" value="MFD1672447.1"/>
    <property type="molecule type" value="Genomic_DNA"/>
</dbReference>
<dbReference type="InterPro" id="IPR052552">
    <property type="entry name" value="YeaO-like"/>
</dbReference>
<sequence length="122" mass="14443">MDLKLERIYTKEPDMSGYRILIDRLWPRGVSKVKAHLDLWAKYMGPSKELRQWFNHEPAKFPEFKQRYLAEIQANPEHQDFLALVNQTLKKQSVILLYGAKDTENNQAVVLAEWLNKNKETK</sequence>
<dbReference type="PANTHER" id="PTHR36849">
    <property type="entry name" value="CYTOPLASMIC PROTEIN-RELATED"/>
    <property type="match status" value="1"/>
</dbReference>
<accession>A0ABW4J7V4</accession>
<evidence type="ECO:0000313" key="2">
    <source>
        <dbReference type="Proteomes" id="UP001597267"/>
    </source>
</evidence>
<gene>
    <name evidence="1" type="ORF">ACFQ5M_10080</name>
</gene>
<proteinExistence type="predicted"/>
<organism evidence="1 2">
    <name type="scientific">Agrilactobacillus yilanensis</name>
    <dbReference type="NCBI Taxonomy" id="2485997"/>
    <lineage>
        <taxon>Bacteria</taxon>
        <taxon>Bacillati</taxon>
        <taxon>Bacillota</taxon>
        <taxon>Bacilli</taxon>
        <taxon>Lactobacillales</taxon>
        <taxon>Lactobacillaceae</taxon>
        <taxon>Agrilactobacillus</taxon>
    </lineage>
</organism>
<comment type="caution">
    <text evidence="1">The sequence shown here is derived from an EMBL/GenBank/DDBJ whole genome shotgun (WGS) entry which is preliminary data.</text>
</comment>
<name>A0ABW4J7V4_9LACO</name>
<dbReference type="PANTHER" id="PTHR36849:SF1">
    <property type="entry name" value="CYTOPLASMIC PROTEIN"/>
    <property type="match status" value="1"/>
</dbReference>